<dbReference type="GO" id="GO:0016747">
    <property type="term" value="F:acyltransferase activity, transferring groups other than amino-acyl groups"/>
    <property type="evidence" value="ECO:0007669"/>
    <property type="project" value="InterPro"/>
</dbReference>
<dbReference type="InterPro" id="IPR016181">
    <property type="entry name" value="Acyl_CoA_acyltransferase"/>
</dbReference>
<dbReference type="RefSeq" id="WP_042398274.1">
    <property type="nucleotide sequence ID" value="NZ_CYYT01000016.1"/>
</dbReference>
<accession>A0A174EHD0</accession>
<dbReference type="AlphaFoldDB" id="A0A174EHD0"/>
<dbReference type="Proteomes" id="UP000095558">
    <property type="component" value="Unassembled WGS sequence"/>
</dbReference>
<dbReference type="EMBL" id="CYZV01000010">
    <property type="protein sequence ID" value="CUN99003.1"/>
    <property type="molecule type" value="Genomic_DNA"/>
</dbReference>
<evidence type="ECO:0000259" key="1">
    <source>
        <dbReference type="PROSITE" id="PS51186"/>
    </source>
</evidence>
<dbReference type="GeneID" id="83011969"/>
<dbReference type="PROSITE" id="PS51186">
    <property type="entry name" value="GNAT"/>
    <property type="match status" value="1"/>
</dbReference>
<organism evidence="2 3">
    <name type="scientific">Clostridium disporicum</name>
    <dbReference type="NCBI Taxonomy" id="84024"/>
    <lineage>
        <taxon>Bacteria</taxon>
        <taxon>Bacillati</taxon>
        <taxon>Bacillota</taxon>
        <taxon>Clostridia</taxon>
        <taxon>Eubacteriales</taxon>
        <taxon>Clostridiaceae</taxon>
        <taxon>Clostridium</taxon>
    </lineage>
</organism>
<keyword evidence="2" id="KW-0808">Transferase</keyword>
<evidence type="ECO:0000313" key="2">
    <source>
        <dbReference type="EMBL" id="CUN99003.1"/>
    </source>
</evidence>
<dbReference type="Pfam" id="PF00583">
    <property type="entry name" value="Acetyltransf_1"/>
    <property type="match status" value="1"/>
</dbReference>
<name>A0A174EHD0_9CLOT</name>
<dbReference type="Gene3D" id="3.40.630.30">
    <property type="match status" value="1"/>
</dbReference>
<feature type="domain" description="N-acetyltransferase" evidence="1">
    <location>
        <begin position="17"/>
        <end position="184"/>
    </location>
</feature>
<dbReference type="InterPro" id="IPR000182">
    <property type="entry name" value="GNAT_dom"/>
</dbReference>
<reference evidence="2 3" key="1">
    <citation type="submission" date="2015-09" db="EMBL/GenBank/DDBJ databases">
        <authorList>
            <consortium name="Pathogen Informatics"/>
        </authorList>
    </citation>
    <scope>NUCLEOTIDE SEQUENCE [LARGE SCALE GENOMIC DNA]</scope>
    <source>
        <strain evidence="2 3">2789STDY5834855</strain>
    </source>
</reference>
<dbReference type="OrthoDB" id="8750087at2"/>
<gene>
    <name evidence="2" type="ORF">ERS852470_01181</name>
</gene>
<evidence type="ECO:0000313" key="3">
    <source>
        <dbReference type="Proteomes" id="UP000095558"/>
    </source>
</evidence>
<dbReference type="SUPFAM" id="SSF55729">
    <property type="entry name" value="Acyl-CoA N-acyltransferases (Nat)"/>
    <property type="match status" value="1"/>
</dbReference>
<sequence length="188" mass="21600">MNNLLKLKRKDGVMVDTQLIELKLSDIDKIMELQEAIINGLENKEIYAETEKDEFEEYLNGKGKVIGYVTSDHELIAMGVYVSKGYDESNYAYDLDLCGEDILKVGQIEATIVKDEYRGNKLQKLMCEELEKIAKENNNELLCATASPYNKFSVNTFINLGYEIKKDKLKYGGLRRYVLVKNLYVNNK</sequence>
<proteinExistence type="predicted"/>
<protein>
    <submittedName>
        <fullName evidence="2">GNAT family acetyltransferase</fullName>
    </submittedName>
</protein>